<name>A0A2U1LY67_ARTAN</name>
<evidence type="ECO:0000313" key="1">
    <source>
        <dbReference type="EMBL" id="PWA53953.1"/>
    </source>
</evidence>
<dbReference type="EMBL" id="PKPP01007242">
    <property type="protein sequence ID" value="PWA53953.1"/>
    <property type="molecule type" value="Genomic_DNA"/>
</dbReference>
<dbReference type="Proteomes" id="UP000245207">
    <property type="component" value="Unassembled WGS sequence"/>
</dbReference>
<dbReference type="OrthoDB" id="2448079at2759"/>
<evidence type="ECO:0008006" key="3">
    <source>
        <dbReference type="Google" id="ProtNLM"/>
    </source>
</evidence>
<proteinExistence type="predicted"/>
<sequence>MHEQPSQAAASGPPPEYRAFGECDCVCFHCGAKFWYEERLSSSTRRTGPLYHHCCHGGKNEVNNRLSSFTNNGTTTLRREIVEGLIDVLDHHNALVQLFRTARDKLQQSDIPEFKLRLFSVAGSSQHELPTADTLGAIVFDSGPETEAEFDIVVEAHSG</sequence>
<organism evidence="1 2">
    <name type="scientific">Artemisia annua</name>
    <name type="common">Sweet wormwood</name>
    <dbReference type="NCBI Taxonomy" id="35608"/>
    <lineage>
        <taxon>Eukaryota</taxon>
        <taxon>Viridiplantae</taxon>
        <taxon>Streptophyta</taxon>
        <taxon>Embryophyta</taxon>
        <taxon>Tracheophyta</taxon>
        <taxon>Spermatophyta</taxon>
        <taxon>Magnoliopsida</taxon>
        <taxon>eudicotyledons</taxon>
        <taxon>Gunneridae</taxon>
        <taxon>Pentapetalae</taxon>
        <taxon>asterids</taxon>
        <taxon>campanulids</taxon>
        <taxon>Asterales</taxon>
        <taxon>Asteraceae</taxon>
        <taxon>Asteroideae</taxon>
        <taxon>Anthemideae</taxon>
        <taxon>Artemisiinae</taxon>
        <taxon>Artemisia</taxon>
    </lineage>
</organism>
<accession>A0A2U1LY67</accession>
<evidence type="ECO:0000313" key="2">
    <source>
        <dbReference type="Proteomes" id="UP000245207"/>
    </source>
</evidence>
<protein>
    <recommendedName>
        <fullName evidence="3">Helitron helicase-like domain-containing protein</fullName>
    </recommendedName>
</protein>
<dbReference type="AlphaFoldDB" id="A0A2U1LY67"/>
<gene>
    <name evidence="1" type="ORF">CTI12_AA440340</name>
</gene>
<dbReference type="PANTHER" id="PTHR45786">
    <property type="entry name" value="DNA BINDING PROTEIN-LIKE"/>
    <property type="match status" value="1"/>
</dbReference>
<reference evidence="1 2" key="1">
    <citation type="journal article" date="2018" name="Mol. Plant">
        <title>The genome of Artemisia annua provides insight into the evolution of Asteraceae family and artemisinin biosynthesis.</title>
        <authorList>
            <person name="Shen Q."/>
            <person name="Zhang L."/>
            <person name="Liao Z."/>
            <person name="Wang S."/>
            <person name="Yan T."/>
            <person name="Shi P."/>
            <person name="Liu M."/>
            <person name="Fu X."/>
            <person name="Pan Q."/>
            <person name="Wang Y."/>
            <person name="Lv Z."/>
            <person name="Lu X."/>
            <person name="Zhang F."/>
            <person name="Jiang W."/>
            <person name="Ma Y."/>
            <person name="Chen M."/>
            <person name="Hao X."/>
            <person name="Li L."/>
            <person name="Tang Y."/>
            <person name="Lv G."/>
            <person name="Zhou Y."/>
            <person name="Sun X."/>
            <person name="Brodelius P.E."/>
            <person name="Rose J.K.C."/>
            <person name="Tang K."/>
        </authorList>
    </citation>
    <scope>NUCLEOTIDE SEQUENCE [LARGE SCALE GENOMIC DNA]</scope>
    <source>
        <strain evidence="2">cv. Huhao1</strain>
        <tissue evidence="1">Leaf</tissue>
    </source>
</reference>
<keyword evidence="2" id="KW-1185">Reference proteome</keyword>
<dbReference type="PANTHER" id="PTHR45786:SF74">
    <property type="entry name" value="ATP-DEPENDENT DNA HELICASE"/>
    <property type="match status" value="1"/>
</dbReference>
<comment type="caution">
    <text evidence="1">The sequence shown here is derived from an EMBL/GenBank/DDBJ whole genome shotgun (WGS) entry which is preliminary data.</text>
</comment>